<evidence type="ECO:0000313" key="3">
    <source>
        <dbReference type="Proteomes" id="UP000756703"/>
    </source>
</evidence>
<accession>A0A933DS21</accession>
<keyword evidence="1" id="KW-0472">Membrane</keyword>
<protein>
    <submittedName>
        <fullName evidence="2">GxxExxY protein</fullName>
    </submittedName>
</protein>
<dbReference type="Pfam" id="PF13366">
    <property type="entry name" value="PDDEXK_3"/>
    <property type="match status" value="1"/>
</dbReference>
<name>A0A933DS21_9BACT</name>
<dbReference type="NCBIfam" id="TIGR04256">
    <property type="entry name" value="GxxExxY"/>
    <property type="match status" value="1"/>
</dbReference>
<keyword evidence="1" id="KW-0812">Transmembrane</keyword>
<dbReference type="InterPro" id="IPR026350">
    <property type="entry name" value="GxxExxY"/>
</dbReference>
<evidence type="ECO:0000313" key="2">
    <source>
        <dbReference type="EMBL" id="MBI4132745.1"/>
    </source>
</evidence>
<proteinExistence type="predicted"/>
<organism evidence="2 3">
    <name type="scientific">Candidatus Sungiibacteriota bacterium</name>
    <dbReference type="NCBI Taxonomy" id="2750080"/>
    <lineage>
        <taxon>Bacteria</taxon>
        <taxon>Candidatus Sungiibacteriota</taxon>
    </lineage>
</organism>
<feature type="transmembrane region" description="Helical" evidence="1">
    <location>
        <begin position="12"/>
        <end position="30"/>
    </location>
</feature>
<evidence type="ECO:0000256" key="1">
    <source>
        <dbReference type="SAM" id="Phobius"/>
    </source>
</evidence>
<keyword evidence="1" id="KW-1133">Transmembrane helix</keyword>
<comment type="caution">
    <text evidence="2">The sequence shown here is derived from an EMBL/GenBank/DDBJ whole genome shotgun (WGS) entry which is preliminary data.</text>
</comment>
<dbReference type="Proteomes" id="UP000756703">
    <property type="component" value="Unassembled WGS sequence"/>
</dbReference>
<sequence>MSGKVIYPELSYKIIGIAFTVFNTIGYGMGERYYQRAFAKALEETRIPFKREQLVQLRYQDKPIGRYFLDFVVEDKLVIELKVRPRFGYTHIKQVMSYLKTTDYKLAIIIYFTREGVKYRRIINLA</sequence>
<dbReference type="AlphaFoldDB" id="A0A933DS21"/>
<gene>
    <name evidence="2" type="ORF">HY473_01425</name>
</gene>
<reference evidence="2" key="1">
    <citation type="submission" date="2020-07" db="EMBL/GenBank/DDBJ databases">
        <title>Huge and variable diversity of episymbiotic CPR bacteria and DPANN archaea in groundwater ecosystems.</title>
        <authorList>
            <person name="He C.Y."/>
            <person name="Keren R."/>
            <person name="Whittaker M."/>
            <person name="Farag I.F."/>
            <person name="Doudna J."/>
            <person name="Cate J.H.D."/>
            <person name="Banfield J.F."/>
        </authorList>
    </citation>
    <scope>NUCLEOTIDE SEQUENCE</scope>
    <source>
        <strain evidence="2">NC_groundwater_1225_Ag_S-0.1um_56_177</strain>
    </source>
</reference>
<dbReference type="EMBL" id="JACQMI010000013">
    <property type="protein sequence ID" value="MBI4132745.1"/>
    <property type="molecule type" value="Genomic_DNA"/>
</dbReference>